<evidence type="ECO:0000313" key="2">
    <source>
        <dbReference type="WBParaSite" id="JU765_v2.g7931.t1"/>
    </source>
</evidence>
<reference evidence="2" key="1">
    <citation type="submission" date="2022-11" db="UniProtKB">
        <authorList>
            <consortium name="WormBaseParasite"/>
        </authorList>
    </citation>
    <scope>IDENTIFICATION</scope>
</reference>
<accession>A0AC34RKU7</accession>
<evidence type="ECO:0000313" key="1">
    <source>
        <dbReference type="Proteomes" id="UP000887576"/>
    </source>
</evidence>
<sequence>MLGCCFFVFVLTLAYFAVLHLLRRLKLPAVEKRPVFITGCDSGFGKLLVLKLIGEKIPVFAGCLTENGAEELAREAGTRKEYLKIVILDVTSDESVKNAVKFVKNGLDGQKLWAVVNNAGILIYEGASEWIPIESYTKTFDVNTLGVIRVCNAFLPLLRESRGRIVTVSSCSARIAVPPLTTYTVSKYAVEGYLDILRREVRHFGISCHILEPGVYKTPLVMARKSFPHSRKAFDALPEGVRQVYGEEYLKHVDECYYKTLEERANPNIEEVVGAYYHAITARFPKLRYAVGRDAMFLLIPSSFLPTSVQDWAMRLLSVDPVPDFENKIDN</sequence>
<dbReference type="Proteomes" id="UP000887576">
    <property type="component" value="Unplaced"/>
</dbReference>
<proteinExistence type="predicted"/>
<organism evidence="1 2">
    <name type="scientific">Panagrolaimus sp. JU765</name>
    <dbReference type="NCBI Taxonomy" id="591449"/>
    <lineage>
        <taxon>Eukaryota</taxon>
        <taxon>Metazoa</taxon>
        <taxon>Ecdysozoa</taxon>
        <taxon>Nematoda</taxon>
        <taxon>Chromadorea</taxon>
        <taxon>Rhabditida</taxon>
        <taxon>Tylenchina</taxon>
        <taxon>Panagrolaimomorpha</taxon>
        <taxon>Panagrolaimoidea</taxon>
        <taxon>Panagrolaimidae</taxon>
        <taxon>Panagrolaimus</taxon>
    </lineage>
</organism>
<dbReference type="WBParaSite" id="JU765_v2.g7931.t1">
    <property type="protein sequence ID" value="JU765_v2.g7931.t1"/>
    <property type="gene ID" value="JU765_v2.g7931"/>
</dbReference>
<name>A0AC34RKU7_9BILA</name>
<protein>
    <submittedName>
        <fullName evidence="2">Uncharacterized protein</fullName>
    </submittedName>
</protein>